<accession>A0A6C0JVL4</accession>
<organism evidence="2">
    <name type="scientific">viral metagenome</name>
    <dbReference type="NCBI Taxonomy" id="1070528"/>
    <lineage>
        <taxon>unclassified sequences</taxon>
        <taxon>metagenomes</taxon>
        <taxon>organismal metagenomes</taxon>
    </lineage>
</organism>
<feature type="domain" description="RNase H type-1" evidence="1">
    <location>
        <begin position="33"/>
        <end position="143"/>
    </location>
</feature>
<dbReference type="InterPro" id="IPR002156">
    <property type="entry name" value="RNaseH_domain"/>
</dbReference>
<dbReference type="Gene3D" id="3.30.420.10">
    <property type="entry name" value="Ribonuclease H-like superfamily/Ribonuclease H"/>
    <property type="match status" value="1"/>
</dbReference>
<protein>
    <recommendedName>
        <fullName evidence="1">RNase H type-1 domain-containing protein</fullName>
    </recommendedName>
</protein>
<reference evidence="2" key="1">
    <citation type="journal article" date="2020" name="Nature">
        <title>Giant virus diversity and host interactions through global metagenomics.</title>
        <authorList>
            <person name="Schulz F."/>
            <person name="Roux S."/>
            <person name="Paez-Espino D."/>
            <person name="Jungbluth S."/>
            <person name="Walsh D.A."/>
            <person name="Denef V.J."/>
            <person name="McMahon K.D."/>
            <person name="Konstantinidis K.T."/>
            <person name="Eloe-Fadrosh E.A."/>
            <person name="Kyrpides N.C."/>
            <person name="Woyke T."/>
        </authorList>
    </citation>
    <scope>NUCLEOTIDE SEQUENCE</scope>
    <source>
        <strain evidence="2">GVMAG-S-1101164-105</strain>
    </source>
</reference>
<sequence>MRPAVLTFLRGPKEFTALSHLAKRPPSLAFIQTDGSFSRGNISRTAVTLNTKDNINYTLLNTYFDHKNSGESEWCSILDGLLYAQKKDQGSVELENDCLPVIRHLILRKPPMKGYLTEYYSAILKEVKIMDYIAVRWIPREMNGADKLFRID</sequence>
<dbReference type="GO" id="GO:0004523">
    <property type="term" value="F:RNA-DNA hybrid ribonuclease activity"/>
    <property type="evidence" value="ECO:0007669"/>
    <property type="project" value="InterPro"/>
</dbReference>
<dbReference type="InterPro" id="IPR036397">
    <property type="entry name" value="RNaseH_sf"/>
</dbReference>
<evidence type="ECO:0000313" key="2">
    <source>
        <dbReference type="EMBL" id="QHU09423.1"/>
    </source>
</evidence>
<dbReference type="AlphaFoldDB" id="A0A6C0JVL4"/>
<dbReference type="GO" id="GO:0003676">
    <property type="term" value="F:nucleic acid binding"/>
    <property type="evidence" value="ECO:0007669"/>
    <property type="project" value="InterPro"/>
</dbReference>
<name>A0A6C0JVL4_9ZZZZ</name>
<proteinExistence type="predicted"/>
<dbReference type="EMBL" id="MN740737">
    <property type="protein sequence ID" value="QHU09423.1"/>
    <property type="molecule type" value="Genomic_DNA"/>
</dbReference>
<dbReference type="Pfam" id="PF13456">
    <property type="entry name" value="RVT_3"/>
    <property type="match status" value="1"/>
</dbReference>
<evidence type="ECO:0000259" key="1">
    <source>
        <dbReference type="Pfam" id="PF13456"/>
    </source>
</evidence>